<dbReference type="GO" id="GO:0004563">
    <property type="term" value="F:beta-N-acetylhexosaminidase activity"/>
    <property type="evidence" value="ECO:0007669"/>
    <property type="project" value="UniProtKB-ARBA"/>
</dbReference>
<dbReference type="KEGG" id="coh:EAV92_06240"/>
<protein>
    <submittedName>
        <fullName evidence="5">Beta-N-acetylhexosaminidase</fullName>
    </submittedName>
</protein>
<dbReference type="Pfam" id="PF00728">
    <property type="entry name" value="Glyco_hydro_20"/>
    <property type="match status" value="1"/>
</dbReference>
<organism evidence="5 6">
    <name type="scientific">Cohnella candidum</name>
    <dbReference type="NCBI Taxonomy" id="2674991"/>
    <lineage>
        <taxon>Bacteria</taxon>
        <taxon>Bacillati</taxon>
        <taxon>Bacillota</taxon>
        <taxon>Bacilli</taxon>
        <taxon>Bacillales</taxon>
        <taxon>Paenibacillaceae</taxon>
        <taxon>Cohnella</taxon>
    </lineage>
</organism>
<name>A0A3G3JVJ9_9BACL</name>
<dbReference type="InterPro" id="IPR015883">
    <property type="entry name" value="Glyco_hydro_20_cat"/>
</dbReference>
<evidence type="ECO:0000313" key="5">
    <source>
        <dbReference type="EMBL" id="AYQ72204.1"/>
    </source>
</evidence>
<dbReference type="InterPro" id="IPR017853">
    <property type="entry name" value="GH"/>
</dbReference>
<dbReference type="Gene3D" id="3.20.20.80">
    <property type="entry name" value="Glycosidases"/>
    <property type="match status" value="1"/>
</dbReference>
<dbReference type="RefSeq" id="WP_123040264.1">
    <property type="nucleotide sequence ID" value="NZ_CP033433.1"/>
</dbReference>
<dbReference type="CDD" id="cd06565">
    <property type="entry name" value="GH20_GcnA-like"/>
    <property type="match status" value="1"/>
</dbReference>
<dbReference type="PANTHER" id="PTHR21040:SF8">
    <property type="entry name" value="BCDNA.GH04120"/>
    <property type="match status" value="1"/>
</dbReference>
<dbReference type="Pfam" id="PF18088">
    <property type="entry name" value="Glyco_H_20C_C"/>
    <property type="match status" value="1"/>
</dbReference>
<evidence type="ECO:0000313" key="6">
    <source>
        <dbReference type="Proteomes" id="UP000269097"/>
    </source>
</evidence>
<sequence>MKIHLTGNLGGMEEGLHMLIGQLGIELDPEGIELEVEPSDEDMLEVACEGGKGRIRFRKPVHFYRALGLWVQSRRERETFRHVERPRFETNGAMIDVSRNAVLTVDSVKRLLRSMALMGLNRLMLYTEDTFEVREYPYFGYMRGRYTQEELRECDDYAAALGIELVPCIQTLGHLTEALKWNYAADIRDTPDILLAGAEKTYAFIRDMIRAASAPLRSRTIHIGMDEAHQLGLGRYLDLHGYRKRFDIMNEHLKRVVDICAEFGLSPMIWSDMYFRLGSKTGGYYDLNAEVSADVIAEMPNNVQFVYWDYYHGDAEFYRAFIRKHKEFGSVPVFAGGVWTWGSMAPNYGKTIITTEAALRACKDEGVRDVFATLWGDNGAETSVFTGLAGLQLFAEHGYADEVDRAELAKRFRLCAGGELEDHLALNEFDETPAVSEGNMHESNPSKFLLWQDVLVGLYDENVKPFPMREHYAKLAERMSLAAGRAGEWNRHFEFYAQLARVLERKADAGIRLKAAYDERNRETLGQVGAELAALAGETDLLRKQHRAVWMAENKPFGWEVVDIRYGGLLARLETASQRVRDYMDGTIDGIDELEADRLFYDAPWKMPQGALGRGAYHRIVTAGAFL</sequence>
<evidence type="ECO:0000256" key="2">
    <source>
        <dbReference type="ARBA" id="ARBA00022801"/>
    </source>
</evidence>
<dbReference type="PANTHER" id="PTHR21040">
    <property type="entry name" value="BCDNA.GH04120"/>
    <property type="match status" value="1"/>
</dbReference>
<accession>A0A3G3JVJ9</accession>
<dbReference type="EMBL" id="CP033433">
    <property type="protein sequence ID" value="AYQ72204.1"/>
    <property type="molecule type" value="Genomic_DNA"/>
</dbReference>
<dbReference type="SUPFAM" id="SSF51445">
    <property type="entry name" value="(Trans)glycosidases"/>
    <property type="match status" value="1"/>
</dbReference>
<dbReference type="Proteomes" id="UP000269097">
    <property type="component" value="Chromosome"/>
</dbReference>
<keyword evidence="2" id="KW-0378">Hydrolase</keyword>
<reference evidence="5 6" key="1">
    <citation type="submission" date="2018-10" db="EMBL/GenBank/DDBJ databases">
        <title>Genome Sequence of Cohnella sp.</title>
        <authorList>
            <person name="Srinivasan S."/>
            <person name="Kim M.K."/>
        </authorList>
    </citation>
    <scope>NUCLEOTIDE SEQUENCE [LARGE SCALE GENOMIC DNA]</scope>
    <source>
        <strain evidence="5 6">18JY8-7</strain>
    </source>
</reference>
<feature type="domain" description="Glycoside Hydrolase 20C C-terminal" evidence="4">
    <location>
        <begin position="422"/>
        <end position="608"/>
    </location>
</feature>
<dbReference type="InterPro" id="IPR038901">
    <property type="entry name" value="HEXDC-like"/>
</dbReference>
<feature type="domain" description="Glycoside hydrolase family 20 catalytic" evidence="3">
    <location>
        <begin position="91"/>
        <end position="274"/>
    </location>
</feature>
<keyword evidence="6" id="KW-1185">Reference proteome</keyword>
<gene>
    <name evidence="5" type="ORF">EAV92_06240</name>
</gene>
<evidence type="ECO:0000259" key="4">
    <source>
        <dbReference type="Pfam" id="PF18088"/>
    </source>
</evidence>
<dbReference type="GO" id="GO:0005975">
    <property type="term" value="P:carbohydrate metabolic process"/>
    <property type="evidence" value="ECO:0007669"/>
    <property type="project" value="InterPro"/>
</dbReference>
<dbReference type="InterPro" id="IPR041063">
    <property type="entry name" value="Glyco_H_20C_C"/>
</dbReference>
<dbReference type="Gene3D" id="1.20.120.670">
    <property type="entry name" value="N-acetyl-b-d-glucoasminidase"/>
    <property type="match status" value="1"/>
</dbReference>
<comment type="similarity">
    <text evidence="1">Belongs to the glycosyl hydrolase 20 family.</text>
</comment>
<evidence type="ECO:0000256" key="1">
    <source>
        <dbReference type="ARBA" id="ARBA00006285"/>
    </source>
</evidence>
<evidence type="ECO:0000259" key="3">
    <source>
        <dbReference type="Pfam" id="PF00728"/>
    </source>
</evidence>
<dbReference type="AlphaFoldDB" id="A0A3G3JVJ9"/>
<proteinExistence type="inferred from homology"/>